<evidence type="ECO:0000256" key="3">
    <source>
        <dbReference type="ARBA" id="ARBA00023033"/>
    </source>
</evidence>
<keyword evidence="4" id="KW-0408">Iron</keyword>
<dbReference type="PANTHER" id="PTHR24305">
    <property type="entry name" value="CYTOCHROME P450"/>
    <property type="match status" value="1"/>
</dbReference>
<dbReference type="PRINTS" id="PR00463">
    <property type="entry name" value="EP450I"/>
</dbReference>
<evidence type="ECO:0000256" key="2">
    <source>
        <dbReference type="ARBA" id="ARBA00023002"/>
    </source>
</evidence>
<dbReference type="GeneID" id="37113650"/>
<accession>A0A317WT47</accession>
<keyword evidence="2" id="KW-0560">Oxidoreductase</keyword>
<keyword evidence="6" id="KW-1185">Reference proteome</keyword>
<keyword evidence="4" id="KW-0479">Metal-binding</keyword>
<gene>
    <name evidence="5" type="ORF">BO94DRAFT_534285</name>
</gene>
<dbReference type="EMBL" id="MSFK01000011">
    <property type="protein sequence ID" value="PWY89509.1"/>
    <property type="molecule type" value="Genomic_DNA"/>
</dbReference>
<evidence type="ECO:0000313" key="5">
    <source>
        <dbReference type="EMBL" id="PWY89509.1"/>
    </source>
</evidence>
<dbReference type="PANTHER" id="PTHR24305:SF166">
    <property type="entry name" value="CYTOCHROME P450 12A4, MITOCHONDRIAL-RELATED"/>
    <property type="match status" value="1"/>
</dbReference>
<dbReference type="Pfam" id="PF00067">
    <property type="entry name" value="p450"/>
    <property type="match status" value="1"/>
</dbReference>
<sequence length="429" mass="48192">MIGGLPLVYLRDPALIRQLFVKDAESISRCGNQSRGPFGTGKRIIRNALITADGDNARRWHADMLRGFSNRPAMEAFHPKMFSIATRHVQRLRELGSGDNLQEFLQDYAIDVVWSLGLGLENASQHTRDWHESFGQYVQMAASLSYPVHHAMLNLLSGRDFAEPDPREGDLHQRIETCILQLLESNKDILNPDPATTTPNEMSFLQRISYETGGSAAQPITPDVLAHARQIFSHGFPGPTLLLLWALRELSLHSDVEQKLCAELAQSNWHQNQDLKLLSRLAYLDAVVNELARLHPPIPTTARAIDRPIAMQTQCCTSFVLPEKARVAVSLDMLHHDPQIWGEDADRFRPERWEGIRPNKMESEGSYLPFLTGPRRCPCTGFVLQQVKVFLAVLLSETKLEVTNAAMVEKRLGPISEPTKPLSFVISPC</sequence>
<evidence type="ECO:0000313" key="6">
    <source>
        <dbReference type="Proteomes" id="UP000246702"/>
    </source>
</evidence>
<dbReference type="InterPro" id="IPR001128">
    <property type="entry name" value="Cyt_P450"/>
</dbReference>
<dbReference type="InterPro" id="IPR002401">
    <property type="entry name" value="Cyt_P450_E_grp-I"/>
</dbReference>
<dbReference type="GO" id="GO:0016705">
    <property type="term" value="F:oxidoreductase activity, acting on paired donors, with incorporation or reduction of molecular oxygen"/>
    <property type="evidence" value="ECO:0007669"/>
    <property type="project" value="InterPro"/>
</dbReference>
<dbReference type="InterPro" id="IPR050121">
    <property type="entry name" value="Cytochrome_P450_monoxygenase"/>
</dbReference>
<dbReference type="STRING" id="1450535.A0A317WT47"/>
<dbReference type="GO" id="GO:0020037">
    <property type="term" value="F:heme binding"/>
    <property type="evidence" value="ECO:0007669"/>
    <property type="project" value="InterPro"/>
</dbReference>
<dbReference type="Gene3D" id="1.10.630.10">
    <property type="entry name" value="Cytochrome P450"/>
    <property type="match status" value="1"/>
</dbReference>
<organism evidence="5 6">
    <name type="scientific">Aspergillus sclerotioniger CBS 115572</name>
    <dbReference type="NCBI Taxonomy" id="1450535"/>
    <lineage>
        <taxon>Eukaryota</taxon>
        <taxon>Fungi</taxon>
        <taxon>Dikarya</taxon>
        <taxon>Ascomycota</taxon>
        <taxon>Pezizomycotina</taxon>
        <taxon>Eurotiomycetes</taxon>
        <taxon>Eurotiomycetidae</taxon>
        <taxon>Eurotiales</taxon>
        <taxon>Aspergillaceae</taxon>
        <taxon>Aspergillus</taxon>
        <taxon>Aspergillus subgen. Circumdati</taxon>
    </lineage>
</organism>
<dbReference type="OrthoDB" id="4502171at2759"/>
<dbReference type="RefSeq" id="XP_025468420.1">
    <property type="nucleotide sequence ID" value="XM_025611507.1"/>
</dbReference>
<comment type="cofactor">
    <cofactor evidence="4">
        <name>heme</name>
        <dbReference type="ChEBI" id="CHEBI:30413"/>
    </cofactor>
</comment>
<keyword evidence="3" id="KW-0503">Monooxygenase</keyword>
<evidence type="ECO:0000256" key="4">
    <source>
        <dbReference type="PIRSR" id="PIRSR602401-1"/>
    </source>
</evidence>
<dbReference type="Proteomes" id="UP000246702">
    <property type="component" value="Unassembled WGS sequence"/>
</dbReference>
<keyword evidence="4" id="KW-0349">Heme</keyword>
<reference evidence="5 6" key="1">
    <citation type="submission" date="2016-12" db="EMBL/GenBank/DDBJ databases">
        <title>The genomes of Aspergillus section Nigri reveals drivers in fungal speciation.</title>
        <authorList>
            <consortium name="DOE Joint Genome Institute"/>
            <person name="Vesth T.C."/>
            <person name="Nybo J."/>
            <person name="Theobald S."/>
            <person name="Brandl J."/>
            <person name="Frisvad J.C."/>
            <person name="Nielsen K.F."/>
            <person name="Lyhne E.K."/>
            <person name="Kogle M.E."/>
            <person name="Kuo A."/>
            <person name="Riley R."/>
            <person name="Clum A."/>
            <person name="Nolan M."/>
            <person name="Lipzen A."/>
            <person name="Salamov A."/>
            <person name="Henrissat B."/>
            <person name="Wiebenga A."/>
            <person name="De Vries R.P."/>
            <person name="Grigoriev I.V."/>
            <person name="Mortensen U.H."/>
            <person name="Andersen M.R."/>
            <person name="Baker S.E."/>
        </authorList>
    </citation>
    <scope>NUCLEOTIDE SEQUENCE [LARGE SCALE GENOMIC DNA]</scope>
    <source>
        <strain evidence="5 6">CBS 115572</strain>
    </source>
</reference>
<dbReference type="GO" id="GO:0005506">
    <property type="term" value="F:iron ion binding"/>
    <property type="evidence" value="ECO:0007669"/>
    <property type="project" value="InterPro"/>
</dbReference>
<dbReference type="SUPFAM" id="SSF48264">
    <property type="entry name" value="Cytochrome P450"/>
    <property type="match status" value="1"/>
</dbReference>
<feature type="binding site" description="axial binding residue" evidence="4">
    <location>
        <position position="377"/>
    </location>
    <ligand>
        <name>heme</name>
        <dbReference type="ChEBI" id="CHEBI:30413"/>
    </ligand>
    <ligandPart>
        <name>Fe</name>
        <dbReference type="ChEBI" id="CHEBI:18248"/>
    </ligandPart>
</feature>
<comment type="similarity">
    <text evidence="1">Belongs to the cytochrome P450 family.</text>
</comment>
<dbReference type="AlphaFoldDB" id="A0A317WT47"/>
<comment type="caution">
    <text evidence="5">The sequence shown here is derived from an EMBL/GenBank/DDBJ whole genome shotgun (WGS) entry which is preliminary data.</text>
</comment>
<dbReference type="CDD" id="cd00302">
    <property type="entry name" value="cytochrome_P450"/>
    <property type="match status" value="1"/>
</dbReference>
<dbReference type="GO" id="GO:0004497">
    <property type="term" value="F:monooxygenase activity"/>
    <property type="evidence" value="ECO:0007669"/>
    <property type="project" value="UniProtKB-KW"/>
</dbReference>
<protein>
    <submittedName>
        <fullName evidence="5">Cytochrome P450</fullName>
    </submittedName>
</protein>
<evidence type="ECO:0000256" key="1">
    <source>
        <dbReference type="ARBA" id="ARBA00010617"/>
    </source>
</evidence>
<name>A0A317WT47_9EURO</name>
<dbReference type="InterPro" id="IPR036396">
    <property type="entry name" value="Cyt_P450_sf"/>
</dbReference>
<proteinExistence type="inferred from homology"/>